<dbReference type="Gene3D" id="2.30.170.40">
    <property type="entry name" value="Ribosomal protein L28/L24"/>
    <property type="match status" value="1"/>
</dbReference>
<name>A0A4R9C2H6_9FIRM</name>
<keyword evidence="7" id="KW-1185">Reference proteome</keyword>
<evidence type="ECO:0000256" key="2">
    <source>
        <dbReference type="ARBA" id="ARBA00022980"/>
    </source>
</evidence>
<dbReference type="GO" id="GO:1990904">
    <property type="term" value="C:ribonucleoprotein complex"/>
    <property type="evidence" value="ECO:0007669"/>
    <property type="project" value="UniProtKB-KW"/>
</dbReference>
<dbReference type="Pfam" id="PF00830">
    <property type="entry name" value="Ribosomal_L28"/>
    <property type="match status" value="1"/>
</dbReference>
<dbReference type="Proteomes" id="UP000297454">
    <property type="component" value="Unassembled WGS sequence"/>
</dbReference>
<dbReference type="SUPFAM" id="SSF143800">
    <property type="entry name" value="L28p-like"/>
    <property type="match status" value="1"/>
</dbReference>
<dbReference type="AlphaFoldDB" id="A0A4R9C2H6"/>
<evidence type="ECO:0000256" key="5">
    <source>
        <dbReference type="HAMAP-Rule" id="MF_00373"/>
    </source>
</evidence>
<dbReference type="PANTHER" id="PTHR39080">
    <property type="entry name" value="50S RIBOSOMAL PROTEIN L28"/>
    <property type="match status" value="1"/>
</dbReference>
<dbReference type="InterPro" id="IPR026569">
    <property type="entry name" value="Ribosomal_bL28"/>
</dbReference>
<reference evidence="6 7" key="1">
    <citation type="submission" date="2019-01" db="EMBL/GenBank/DDBJ databases">
        <title>Draft Genome Sequences of Helcococcus ovis Strains Isolated from the Uterus and Vagina of Dairy Cows with Metritis.</title>
        <authorList>
            <person name="Cunha F."/>
            <person name="Jeon S.J."/>
            <person name="Kutzer P."/>
            <person name="Galvao K.N."/>
        </authorList>
    </citation>
    <scope>NUCLEOTIDE SEQUENCE [LARGE SCALE GENOMIC DNA]</scope>
    <source>
        <strain evidence="6 7">KG-37</strain>
    </source>
</reference>
<comment type="caution">
    <text evidence="6">The sequence shown here is derived from an EMBL/GenBank/DDBJ whole genome shotgun (WGS) entry which is preliminary data.</text>
</comment>
<dbReference type="OrthoDB" id="9805609at2"/>
<evidence type="ECO:0000256" key="3">
    <source>
        <dbReference type="ARBA" id="ARBA00023274"/>
    </source>
</evidence>
<evidence type="ECO:0000313" key="6">
    <source>
        <dbReference type="EMBL" id="TFF67177.1"/>
    </source>
</evidence>
<dbReference type="RefSeq" id="WP_134711594.1">
    <property type="nucleotide sequence ID" value="NZ_CP119081.1"/>
</dbReference>
<proteinExistence type="inferred from homology"/>
<evidence type="ECO:0000313" key="7">
    <source>
        <dbReference type="Proteomes" id="UP000297454"/>
    </source>
</evidence>
<dbReference type="EMBL" id="SCFR01000004">
    <property type="protein sequence ID" value="TFF67177.1"/>
    <property type="molecule type" value="Genomic_DNA"/>
</dbReference>
<organism evidence="6 7">
    <name type="scientific">Helcococcus ovis</name>
    <dbReference type="NCBI Taxonomy" id="72026"/>
    <lineage>
        <taxon>Bacteria</taxon>
        <taxon>Bacillati</taxon>
        <taxon>Bacillota</taxon>
        <taxon>Tissierellia</taxon>
        <taxon>Tissierellales</taxon>
        <taxon>Peptoniphilaceae</taxon>
        <taxon>Helcococcus</taxon>
    </lineage>
</organism>
<dbReference type="InterPro" id="IPR034704">
    <property type="entry name" value="Ribosomal_bL28/bL31-like_sf"/>
</dbReference>
<evidence type="ECO:0000256" key="4">
    <source>
        <dbReference type="ARBA" id="ARBA00035174"/>
    </source>
</evidence>
<dbReference type="PANTHER" id="PTHR39080:SF1">
    <property type="entry name" value="LARGE RIBOSOMAL SUBUNIT PROTEIN BL28A"/>
    <property type="match status" value="1"/>
</dbReference>
<keyword evidence="3 5" id="KW-0687">Ribonucleoprotein</keyword>
<dbReference type="GO" id="GO:0003735">
    <property type="term" value="F:structural constituent of ribosome"/>
    <property type="evidence" value="ECO:0007669"/>
    <property type="project" value="InterPro"/>
</dbReference>
<dbReference type="GeneID" id="97030774"/>
<accession>A0A4R9C2H6</accession>
<dbReference type="GO" id="GO:0006412">
    <property type="term" value="P:translation"/>
    <property type="evidence" value="ECO:0007669"/>
    <property type="project" value="UniProtKB-UniRule"/>
</dbReference>
<protein>
    <recommendedName>
        <fullName evidence="4 5">Large ribosomal subunit protein bL28</fullName>
    </recommendedName>
</protein>
<keyword evidence="2 5" id="KW-0689">Ribosomal protein</keyword>
<comment type="similarity">
    <text evidence="1 5">Belongs to the bacterial ribosomal protein bL28 family.</text>
</comment>
<gene>
    <name evidence="5 6" type="primary">rpmB</name>
    <name evidence="6" type="ORF">EQF91_02135</name>
</gene>
<dbReference type="NCBIfam" id="TIGR00009">
    <property type="entry name" value="L28"/>
    <property type="match status" value="1"/>
</dbReference>
<dbReference type="InterPro" id="IPR001383">
    <property type="entry name" value="Ribosomal_bL28_bact-type"/>
</dbReference>
<dbReference type="HAMAP" id="MF_00373">
    <property type="entry name" value="Ribosomal_bL28"/>
    <property type="match status" value="1"/>
</dbReference>
<dbReference type="GO" id="GO:0005840">
    <property type="term" value="C:ribosome"/>
    <property type="evidence" value="ECO:0007669"/>
    <property type="project" value="UniProtKB-KW"/>
</dbReference>
<evidence type="ECO:0000256" key="1">
    <source>
        <dbReference type="ARBA" id="ARBA00008760"/>
    </source>
</evidence>
<dbReference type="InterPro" id="IPR037147">
    <property type="entry name" value="Ribosomal_bL28_sf"/>
</dbReference>
<sequence length="68" mass="7639">MAKQCAITGKRKKAGNVVTFSHRKIKRSFKPNLRRVKAVVDGKVQRIWVSTAALKSGLVERPSYNKEA</sequence>
<dbReference type="InterPro" id="IPR050096">
    <property type="entry name" value="Bacterial_rp_bL28"/>
</dbReference>